<gene>
    <name evidence="3" type="primary">LOC107225604</name>
</gene>
<dbReference type="GeneID" id="107225604"/>
<reference evidence="3" key="1">
    <citation type="submission" date="2025-08" db="UniProtKB">
        <authorList>
            <consortium name="RefSeq"/>
        </authorList>
    </citation>
    <scope>IDENTIFICATION</scope>
    <source>
        <tissue evidence="3">Thorax and Abdomen</tissue>
    </source>
</reference>
<dbReference type="AlphaFoldDB" id="A0A6J0C4Y7"/>
<dbReference type="RefSeq" id="XP_015521613.2">
    <property type="nucleotide sequence ID" value="XM_015666127.2"/>
</dbReference>
<dbReference type="OrthoDB" id="8192724at2759"/>
<protein>
    <submittedName>
        <fullName evidence="3">Uncharacterized protein LOC107225604</fullName>
    </submittedName>
</protein>
<name>A0A6J0C4Y7_NEOLC</name>
<sequence>MWPLLVVVALVDASTSRTESLNFKNSRSGIPLRLNDLNMNLNDMLRKSETDPLDKYESALAAVPLTDDAIGGNGMQYQGDEEPFDKLSIFNDLRENQLGGNADDRISPNDGEDDNELDQLSAYLTQLLQEPGGWEPPVFVIEEPAIEWESPGVLDDLPDGLEALPTPWKRSRYYRRYPWKRQNSRSHYVNDSSRYLCTPTREDVFQLLVALHDARQGNKSRTVNFCKRRRPAGTVFTNIRFLGRKK</sequence>
<feature type="signal peptide" evidence="1">
    <location>
        <begin position="1"/>
        <end position="20"/>
    </location>
</feature>
<keyword evidence="2" id="KW-1185">Reference proteome</keyword>
<evidence type="ECO:0000313" key="2">
    <source>
        <dbReference type="Proteomes" id="UP000829291"/>
    </source>
</evidence>
<dbReference type="InParanoid" id="A0A6J0C4Y7"/>
<organism evidence="3">
    <name type="scientific">Neodiprion lecontei</name>
    <name type="common">Redheaded pine sawfly</name>
    <dbReference type="NCBI Taxonomy" id="441921"/>
    <lineage>
        <taxon>Eukaryota</taxon>
        <taxon>Metazoa</taxon>
        <taxon>Ecdysozoa</taxon>
        <taxon>Arthropoda</taxon>
        <taxon>Hexapoda</taxon>
        <taxon>Insecta</taxon>
        <taxon>Pterygota</taxon>
        <taxon>Neoptera</taxon>
        <taxon>Endopterygota</taxon>
        <taxon>Hymenoptera</taxon>
        <taxon>Tenthredinoidea</taxon>
        <taxon>Diprionidae</taxon>
        <taxon>Diprioninae</taxon>
        <taxon>Neodiprion</taxon>
    </lineage>
</organism>
<accession>A0A6J0C4Y7</accession>
<dbReference type="KEGG" id="nlo:107225604"/>
<keyword evidence="1" id="KW-0732">Signal</keyword>
<evidence type="ECO:0000256" key="1">
    <source>
        <dbReference type="SAM" id="SignalP"/>
    </source>
</evidence>
<dbReference type="Proteomes" id="UP000829291">
    <property type="component" value="Chromosome 2"/>
</dbReference>
<feature type="chain" id="PRO_5046610536" evidence="1">
    <location>
        <begin position="21"/>
        <end position="246"/>
    </location>
</feature>
<evidence type="ECO:0000313" key="3">
    <source>
        <dbReference type="RefSeq" id="XP_015521613.2"/>
    </source>
</evidence>
<proteinExistence type="predicted"/>